<evidence type="ECO:0000256" key="1">
    <source>
        <dbReference type="SAM" id="MobiDB-lite"/>
    </source>
</evidence>
<protein>
    <submittedName>
        <fullName evidence="2">Uncharacterized protein</fullName>
    </submittedName>
</protein>
<dbReference type="EMBL" id="CACVAS010000047">
    <property type="protein sequence ID" value="CAA6806659.1"/>
    <property type="molecule type" value="Genomic_DNA"/>
</dbReference>
<accession>A0A6S6SKE2</accession>
<proteinExistence type="predicted"/>
<evidence type="ECO:0000313" key="2">
    <source>
        <dbReference type="EMBL" id="CAA6806659.1"/>
    </source>
</evidence>
<feature type="region of interest" description="Disordered" evidence="1">
    <location>
        <begin position="209"/>
        <end position="228"/>
    </location>
</feature>
<dbReference type="AlphaFoldDB" id="A0A6S6SKE2"/>
<name>A0A6S6SKE2_9BACT</name>
<feature type="compositionally biased region" description="Polar residues" evidence="1">
    <location>
        <begin position="210"/>
        <end position="222"/>
    </location>
</feature>
<organism evidence="2">
    <name type="scientific">uncultured Sulfurovum sp</name>
    <dbReference type="NCBI Taxonomy" id="269237"/>
    <lineage>
        <taxon>Bacteria</taxon>
        <taxon>Pseudomonadati</taxon>
        <taxon>Campylobacterota</taxon>
        <taxon>Epsilonproteobacteria</taxon>
        <taxon>Campylobacterales</taxon>
        <taxon>Sulfurovaceae</taxon>
        <taxon>Sulfurovum</taxon>
        <taxon>environmental samples</taxon>
    </lineage>
</organism>
<gene>
    <name evidence="2" type="ORF">HELGO_WM3212</name>
</gene>
<reference evidence="2" key="1">
    <citation type="submission" date="2020-01" db="EMBL/GenBank/DDBJ databases">
        <authorList>
            <person name="Meier V. D."/>
            <person name="Meier V D."/>
        </authorList>
    </citation>
    <scope>NUCLEOTIDE SEQUENCE</scope>
    <source>
        <strain evidence="2">HLG_WM_MAG_01</strain>
    </source>
</reference>
<sequence>MPIKTIRKAFAKLRNAYAKRLTSYPRVDNDYNKERKATFYPHPPLSPFDPYAQPLKDTSYPYKKDTFPLVLANENIATSTTIEGIMVVVDRYNDDKMQPRTSKKEELDKKMELFSKHLKEQGMETRPFNPNYGEGIPDDDIASIDTRMIQFKFKLEPSHARKKTIDEVKPKRRRDSRDNYKHIALQPGMANSFREAMETFKLRKIKANRTLDNNLSHESTPNPFKGIE</sequence>